<gene>
    <name evidence="3" type="ORF">GGQ57_000416</name>
</gene>
<reference evidence="3 4" key="1">
    <citation type="submission" date="2020-08" db="EMBL/GenBank/DDBJ databases">
        <title>Genomic Encyclopedia of Type Strains, Phase IV (KMG-IV): sequencing the most valuable type-strain genomes for metagenomic binning, comparative biology and taxonomic classification.</title>
        <authorList>
            <person name="Goeker M."/>
        </authorList>
    </citation>
    <scope>NUCLEOTIDE SEQUENCE [LARGE SCALE GENOMIC DNA]</scope>
    <source>
        <strain evidence="3 4">DSM 102983</strain>
    </source>
</reference>
<keyword evidence="4" id="KW-1185">Reference proteome</keyword>
<dbReference type="Gene3D" id="1.10.20.150">
    <property type="match status" value="1"/>
</dbReference>
<dbReference type="Gene3D" id="2.60.40.3690">
    <property type="match status" value="1"/>
</dbReference>
<sequence length="600" mass="64521">MKKKNLFMMACAALLFAACSESLPDGGGDGGGVDNTDGEAWVSLNVRTGGTTKSLNTPTNTENGTENETKVNEMMVVFFDNHVDTPTPDPSVVDVKLWGSSDPEINTPGQGGGTATSAFKVKKTAKAFMVVLNPSTEFKTAATLTNAKLSTVNAAIVNTDVTSVIGAGKNNFMMTNAKGKLEPTKITDTGGTVDVEDIDLVTYPTAGEAESKPQQLTVDRVAAKVRLFADDNYTGNSIDVATVGWALNVTNKKYFPMSERSKTWMETPAAGGRGTCISPYDIWKFGSYRKDPNFEGQKTSMPNIGASPYTDNYEFYTQADATATGKWSAATAGPSTGPNASKIPALYCLENTQEEADNYQAYTTHVLLKATIAPTGLKLPNDGGVYNGTTNSDADVDDSGKIISGNDWIKVGSGYYSYGLLIKYIEAELVSKYKSDDSDNFPTSLTTTFNTYLTYLKGKSVVDVDAVALLTKEAFTTQYGSSDSEIEAGAKVIAASFKQAGVSTHGADSYGSVSYYKGGDSYYTIMIKHDNDEDNTNNKLGEFGVVRNSVYDITINSIKNPGYPTIPPPDTDKKDEEEEAFLSIEININPWTWYKQGVDL</sequence>
<accession>A0ABR6KGA8</accession>
<organism evidence="3 4">
    <name type="scientific">Parabacteroides faecis</name>
    <dbReference type="NCBI Taxonomy" id="1217282"/>
    <lineage>
        <taxon>Bacteria</taxon>
        <taxon>Pseudomonadati</taxon>
        <taxon>Bacteroidota</taxon>
        <taxon>Bacteroidia</taxon>
        <taxon>Bacteroidales</taxon>
        <taxon>Tannerellaceae</taxon>
        <taxon>Parabacteroides</taxon>
    </lineage>
</organism>
<keyword evidence="1" id="KW-0732">Signal</keyword>
<dbReference type="Proteomes" id="UP000533637">
    <property type="component" value="Unassembled WGS sequence"/>
</dbReference>
<dbReference type="NCBIfam" id="NF038041">
    <property type="entry name" value="fim_Mfa1_fam"/>
    <property type="match status" value="1"/>
</dbReference>
<dbReference type="InterPro" id="IPR047786">
    <property type="entry name" value="Mfa1_fim"/>
</dbReference>
<feature type="domain" description="Minor fimbrium subunit Mfa1 C-terminal" evidence="2">
    <location>
        <begin position="515"/>
        <end position="596"/>
    </location>
</feature>
<evidence type="ECO:0000313" key="3">
    <source>
        <dbReference type="EMBL" id="MBB4620542.1"/>
    </source>
</evidence>
<comment type="caution">
    <text evidence="3">The sequence shown here is derived from an EMBL/GenBank/DDBJ whole genome shotgun (WGS) entry which is preliminary data.</text>
</comment>
<dbReference type="PROSITE" id="PS51257">
    <property type="entry name" value="PROKAR_LIPOPROTEIN"/>
    <property type="match status" value="1"/>
</dbReference>
<dbReference type="Pfam" id="PF15495">
    <property type="entry name" value="Fimbrillin_C"/>
    <property type="match status" value="1"/>
</dbReference>
<dbReference type="EMBL" id="JACHOC010000001">
    <property type="protein sequence ID" value="MBB4620542.1"/>
    <property type="molecule type" value="Genomic_DNA"/>
</dbReference>
<dbReference type="Gene3D" id="2.60.40.2580">
    <property type="match status" value="1"/>
</dbReference>
<feature type="signal peptide" evidence="1">
    <location>
        <begin position="1"/>
        <end position="17"/>
    </location>
</feature>
<evidence type="ECO:0000259" key="2">
    <source>
        <dbReference type="Pfam" id="PF15495"/>
    </source>
</evidence>
<dbReference type="RefSeq" id="WP_183668657.1">
    <property type="nucleotide sequence ID" value="NZ_BMPB01000010.1"/>
</dbReference>
<protein>
    <recommendedName>
        <fullName evidence="2">Minor fimbrium subunit Mfa1 C-terminal domain-containing protein</fullName>
    </recommendedName>
</protein>
<proteinExistence type="predicted"/>
<evidence type="ECO:0000256" key="1">
    <source>
        <dbReference type="SAM" id="SignalP"/>
    </source>
</evidence>
<evidence type="ECO:0000313" key="4">
    <source>
        <dbReference type="Proteomes" id="UP000533637"/>
    </source>
</evidence>
<feature type="chain" id="PRO_5045910793" description="Minor fimbrium subunit Mfa1 C-terminal domain-containing protein" evidence="1">
    <location>
        <begin position="18"/>
        <end position="600"/>
    </location>
</feature>
<name>A0ABR6KGA8_9BACT</name>
<dbReference type="InterPro" id="IPR029140">
    <property type="entry name" value="Mfa1_C"/>
</dbReference>